<name>A0A6J5PNZ0_9CAUD</name>
<evidence type="ECO:0000313" key="1">
    <source>
        <dbReference type="EMBL" id="CAB4172737.1"/>
    </source>
</evidence>
<reference evidence="1" key="1">
    <citation type="submission" date="2020-05" db="EMBL/GenBank/DDBJ databases">
        <authorList>
            <person name="Chiriac C."/>
            <person name="Salcher M."/>
            <person name="Ghai R."/>
            <person name="Kavagutti S V."/>
        </authorList>
    </citation>
    <scope>NUCLEOTIDE SEQUENCE</scope>
</reference>
<accession>A0A6J5PNZ0</accession>
<sequence>MDTDKIKQLQEMSDNLQKATNELAPQMKSLQAKMEEMKVMAEQYKQKDLTDIVIDGNKCSVSHSDNGVVIITFDAPNNANIFHHKLITNK</sequence>
<gene>
    <name evidence="2" type="ORF">UFOVP1373_7</name>
    <name evidence="1" type="ORF">UFOVP941_12</name>
</gene>
<proteinExistence type="predicted"/>
<organism evidence="1">
    <name type="scientific">uncultured Caudovirales phage</name>
    <dbReference type="NCBI Taxonomy" id="2100421"/>
    <lineage>
        <taxon>Viruses</taxon>
        <taxon>Duplodnaviria</taxon>
        <taxon>Heunggongvirae</taxon>
        <taxon>Uroviricota</taxon>
        <taxon>Caudoviricetes</taxon>
        <taxon>Peduoviridae</taxon>
        <taxon>Maltschvirus</taxon>
        <taxon>Maltschvirus maltsch</taxon>
    </lineage>
</organism>
<dbReference type="EMBL" id="LR797315">
    <property type="protein sequence ID" value="CAB4202284.1"/>
    <property type="molecule type" value="Genomic_DNA"/>
</dbReference>
<evidence type="ECO:0000313" key="2">
    <source>
        <dbReference type="EMBL" id="CAB4202284.1"/>
    </source>
</evidence>
<dbReference type="EMBL" id="LR796898">
    <property type="protein sequence ID" value="CAB4172737.1"/>
    <property type="molecule type" value="Genomic_DNA"/>
</dbReference>
<protein>
    <submittedName>
        <fullName evidence="1">Uncharacterized protein</fullName>
    </submittedName>
</protein>